<accession>A0A1U7GT82</accession>
<dbReference type="RefSeq" id="WP_073557000.1">
    <property type="nucleotide sequence ID" value="NZ_MRCA01000023.1"/>
</dbReference>
<evidence type="ECO:0000313" key="2">
    <source>
        <dbReference type="EMBL" id="OKH11076.1"/>
    </source>
</evidence>
<dbReference type="Proteomes" id="UP000186391">
    <property type="component" value="Unassembled WGS sequence"/>
</dbReference>
<dbReference type="AlphaFoldDB" id="A0A1U7GT82"/>
<reference evidence="2 3" key="1">
    <citation type="submission" date="2016-11" db="EMBL/GenBank/DDBJ databases">
        <title>Draft Genome Sequences of Nine Cyanobacterial Strains from Diverse Habitats.</title>
        <authorList>
            <person name="Zhu T."/>
            <person name="Hou S."/>
            <person name="Lu X."/>
            <person name="Hess W.R."/>
        </authorList>
    </citation>
    <scope>NUCLEOTIDE SEQUENCE [LARGE SCALE GENOMIC DNA]</scope>
    <source>
        <strain evidence="2 3">NIES-592</strain>
    </source>
</reference>
<dbReference type="Gene3D" id="2.160.20.10">
    <property type="entry name" value="Single-stranded right-handed beta-helix, Pectin lyase-like"/>
    <property type="match status" value="2"/>
</dbReference>
<dbReference type="SMART" id="SM00710">
    <property type="entry name" value="PbH1"/>
    <property type="match status" value="9"/>
</dbReference>
<evidence type="ECO:0000313" key="3">
    <source>
        <dbReference type="Proteomes" id="UP000186391"/>
    </source>
</evidence>
<comment type="caution">
    <text evidence="2">The sequence shown here is derived from an EMBL/GenBank/DDBJ whole genome shotgun (WGS) entry which is preliminary data.</text>
</comment>
<name>A0A1U7GT82_9CYAN</name>
<proteinExistence type="predicted"/>
<dbReference type="InterPro" id="IPR059226">
    <property type="entry name" value="Choice_anch_Q_dom"/>
</dbReference>
<protein>
    <recommendedName>
        <fullName evidence="1">Right handed beta helix domain-containing protein</fullName>
    </recommendedName>
</protein>
<dbReference type="EMBL" id="MRCA01000023">
    <property type="protein sequence ID" value="OKH11076.1"/>
    <property type="molecule type" value="Genomic_DNA"/>
</dbReference>
<dbReference type="OrthoDB" id="463714at2"/>
<gene>
    <name evidence="2" type="ORF">NIES592_22830</name>
</gene>
<organism evidence="2 3">
    <name type="scientific">Fischerella major NIES-592</name>
    <dbReference type="NCBI Taxonomy" id="210994"/>
    <lineage>
        <taxon>Bacteria</taxon>
        <taxon>Bacillati</taxon>
        <taxon>Cyanobacteriota</taxon>
        <taxon>Cyanophyceae</taxon>
        <taxon>Nostocales</taxon>
        <taxon>Hapalosiphonaceae</taxon>
        <taxon>Fischerella</taxon>
    </lineage>
</organism>
<dbReference type="PANTHER" id="PTHR11319">
    <property type="entry name" value="G PROTEIN-COUPLED RECEPTOR-RELATED"/>
    <property type="match status" value="1"/>
</dbReference>
<sequence>MAIIKVTNTADSGKGSLRAALDSAQAGDTIQFDSSLANKTITLTSGELAITKDITIDGAGAENLTISGNNATRVFSVWKYTDATVKNLNINNGLATGKDPDIRGGGIAVWDYGTIEVVNCNFNNNKGGQGGAIYLGFGGKCTVLGSSFDGNDGSLTNSGFSSGAIATYGSGVLVVKDSKFTNNKGVNGGSIYSLLGELTVENSVFLNNSSEGDIGGGAIFTDGANPVGPGSTVGGKIVIRGSHFENNRTKGEGGALMLYGYGPDEIILEDSTVIGNTADFDDKGMARGGGLRANSALTIRNVTFADNKAGKQGGALWYDDQDSPVNIINTTFSGNKASDNAGGAMFLSTGTSPVNITNSTIVNNEAGQICGAIWTNSAQNQITLTNCIVANNTAPDPANQQVGYQLVDGGGNIEFPTPARGKQVVAGSRIVDPLLGPLENIGGVLVHPLLPGSPAINTGVTVNGVPNTDQLGSERDSKPDIGAFEVVVTPSPQSSPKDTLVMGVTNSPNNTTNDVESSDVLNGSNNNRQLVDYKAKDILTGNYSHNQPTRVTDSDELVNQFMPAKSNRIQNIDPPENVIDLRTILSQSKSSGSNLFKEYIKSELKGSRTSLSVNPEGYFDLNQFQDLVMLDGVTVSSLTDKNFLGSK</sequence>
<feature type="domain" description="Right handed beta helix" evidence="1">
    <location>
        <begin position="61"/>
        <end position="216"/>
    </location>
</feature>
<dbReference type="PANTHER" id="PTHR11319:SF35">
    <property type="entry name" value="OUTER MEMBRANE PROTEIN PMPC-RELATED"/>
    <property type="match status" value="1"/>
</dbReference>
<keyword evidence="3" id="KW-1185">Reference proteome</keyword>
<dbReference type="SUPFAM" id="SSF51126">
    <property type="entry name" value="Pectin lyase-like"/>
    <property type="match status" value="2"/>
</dbReference>
<dbReference type="Pfam" id="PF13229">
    <property type="entry name" value="Beta_helix"/>
    <property type="match status" value="2"/>
</dbReference>
<dbReference type="InterPro" id="IPR011050">
    <property type="entry name" value="Pectin_lyase_fold/virulence"/>
</dbReference>
<dbReference type="InterPro" id="IPR006626">
    <property type="entry name" value="PbH1"/>
</dbReference>
<dbReference type="InterPro" id="IPR039448">
    <property type="entry name" value="Beta_helix"/>
</dbReference>
<evidence type="ECO:0000259" key="1">
    <source>
        <dbReference type="Pfam" id="PF13229"/>
    </source>
</evidence>
<dbReference type="InterPro" id="IPR012334">
    <property type="entry name" value="Pectin_lyas_fold"/>
</dbReference>
<feature type="domain" description="Right handed beta helix" evidence="1">
    <location>
        <begin position="239"/>
        <end position="387"/>
    </location>
</feature>
<dbReference type="NCBIfam" id="NF041518">
    <property type="entry name" value="choice_anch_Q"/>
    <property type="match status" value="1"/>
</dbReference>